<evidence type="ECO:0000256" key="1">
    <source>
        <dbReference type="SAM" id="MobiDB-lite"/>
    </source>
</evidence>
<gene>
    <name evidence="2" type="ORF">KC01_LOCUS1439</name>
</gene>
<proteinExistence type="predicted"/>
<feature type="region of interest" description="Disordered" evidence="1">
    <location>
        <begin position="218"/>
        <end position="263"/>
    </location>
</feature>
<protein>
    <submittedName>
        <fullName evidence="2">Uncharacterized protein</fullName>
    </submittedName>
</protein>
<reference evidence="2 3" key="1">
    <citation type="submission" date="2024-04" db="EMBL/GenBank/DDBJ databases">
        <authorList>
            <person name="Waldvogel A.-M."/>
            <person name="Schoenle A."/>
        </authorList>
    </citation>
    <scope>NUCLEOTIDE SEQUENCE [LARGE SCALE GENOMIC DNA]</scope>
</reference>
<evidence type="ECO:0000313" key="2">
    <source>
        <dbReference type="EMBL" id="CAL1568908.1"/>
    </source>
</evidence>
<dbReference type="EMBL" id="OZ035823">
    <property type="protein sequence ID" value="CAL1568908.1"/>
    <property type="molecule type" value="Genomic_DNA"/>
</dbReference>
<feature type="region of interest" description="Disordered" evidence="1">
    <location>
        <begin position="161"/>
        <end position="182"/>
    </location>
</feature>
<sequence>MPTQVSSELGFLAPPAAEGQAVGAILSEPEPTTQTTALNPRTSNCKSALVGNHPGLSAFRTLLPPTEGKVWDQAFAECHRVATRSPIPPYEDIKGEQELVLDCIEPDVVEVGVRRVGVEDEEEPHPVVSLQGEGLTGEQQKKMNSLLDRWRSVFSQHEEDFGRTNAVKHQIPTGSAPPSRERLPQLVMARTDNVSVEDGETWRERQAKDPELVQIRQWKEQGTTCPEARGERSLADLPRKDGPPKQRPDRGSPQAALLLAKND</sequence>
<name>A0AAV2IWC1_KNICA</name>
<keyword evidence="3" id="KW-1185">Reference proteome</keyword>
<evidence type="ECO:0000313" key="3">
    <source>
        <dbReference type="Proteomes" id="UP001497482"/>
    </source>
</evidence>
<organism evidence="2 3">
    <name type="scientific">Knipowitschia caucasica</name>
    <name type="common">Caucasian dwarf goby</name>
    <name type="synonym">Pomatoschistus caucasicus</name>
    <dbReference type="NCBI Taxonomy" id="637954"/>
    <lineage>
        <taxon>Eukaryota</taxon>
        <taxon>Metazoa</taxon>
        <taxon>Chordata</taxon>
        <taxon>Craniata</taxon>
        <taxon>Vertebrata</taxon>
        <taxon>Euteleostomi</taxon>
        <taxon>Actinopterygii</taxon>
        <taxon>Neopterygii</taxon>
        <taxon>Teleostei</taxon>
        <taxon>Neoteleostei</taxon>
        <taxon>Acanthomorphata</taxon>
        <taxon>Gobiaria</taxon>
        <taxon>Gobiiformes</taxon>
        <taxon>Gobioidei</taxon>
        <taxon>Gobiidae</taxon>
        <taxon>Gobiinae</taxon>
        <taxon>Knipowitschia</taxon>
    </lineage>
</organism>
<dbReference type="AlphaFoldDB" id="A0AAV2IWC1"/>
<feature type="compositionally biased region" description="Basic and acidic residues" evidence="1">
    <location>
        <begin position="228"/>
        <end position="250"/>
    </location>
</feature>
<accession>A0AAV2IWC1</accession>
<dbReference type="Proteomes" id="UP001497482">
    <property type="component" value="Chromosome 1"/>
</dbReference>